<gene>
    <name evidence="1" type="ORF">B9G39_02985</name>
</gene>
<reference evidence="1 2" key="1">
    <citation type="submission" date="2017-04" db="EMBL/GenBank/DDBJ databases">
        <title>Draft genome sequence of Zooshikella ganghwensis VG4 isolated from Red Sea sediments.</title>
        <authorList>
            <person name="Rehman Z."/>
            <person name="Alam I."/>
            <person name="Kamau A."/>
            <person name="Bajic V."/>
            <person name="Leiknes T."/>
        </authorList>
    </citation>
    <scope>NUCLEOTIDE SEQUENCE [LARGE SCALE GENOMIC DNA]</scope>
    <source>
        <strain evidence="1 2">VG4</strain>
    </source>
</reference>
<name>A0A4P9VKZ5_9GAMM</name>
<evidence type="ECO:0000313" key="1">
    <source>
        <dbReference type="EMBL" id="RDH42492.1"/>
    </source>
</evidence>
<dbReference type="NCBIfam" id="TIGR01053">
    <property type="entry name" value="LSD1"/>
    <property type="match status" value="1"/>
</dbReference>
<evidence type="ECO:0000313" key="2">
    <source>
        <dbReference type="Proteomes" id="UP000257039"/>
    </source>
</evidence>
<protein>
    <submittedName>
        <fullName evidence="1">Uncharacterized protein</fullName>
    </submittedName>
</protein>
<keyword evidence="2" id="KW-1185">Reference proteome</keyword>
<dbReference type="Proteomes" id="UP000257039">
    <property type="component" value="Unassembled WGS sequence"/>
</dbReference>
<proteinExistence type="predicted"/>
<dbReference type="AlphaFoldDB" id="A0A4P9VKZ5"/>
<comment type="caution">
    <text evidence="1">The sequence shown here is derived from an EMBL/GenBank/DDBJ whole genome shotgun (WGS) entry which is preliminary data.</text>
</comment>
<accession>A0A4P9VKZ5</accession>
<organism evidence="1 2">
    <name type="scientific">Zooshikella ganghwensis</name>
    <dbReference type="NCBI Taxonomy" id="202772"/>
    <lineage>
        <taxon>Bacteria</taxon>
        <taxon>Pseudomonadati</taxon>
        <taxon>Pseudomonadota</taxon>
        <taxon>Gammaproteobacteria</taxon>
        <taxon>Oceanospirillales</taxon>
        <taxon>Zooshikellaceae</taxon>
        <taxon>Zooshikella</taxon>
    </lineage>
</organism>
<dbReference type="EMBL" id="NDXW01000001">
    <property type="protein sequence ID" value="RDH42492.1"/>
    <property type="molecule type" value="Genomic_DNA"/>
</dbReference>
<sequence>MLTSSSASIRCSLCRASNAGDQTSYSFFWKRSF</sequence>